<feature type="region of interest" description="Disordered" evidence="3">
    <location>
        <begin position="1"/>
        <end position="24"/>
    </location>
</feature>
<dbReference type="PANTHER" id="PTHR37313">
    <property type="entry name" value="UPF0749 PROTEIN RV1825"/>
    <property type="match status" value="1"/>
</dbReference>
<keyword evidence="2" id="KW-0175">Coiled coil</keyword>
<dbReference type="eggNOG" id="COG3879">
    <property type="taxonomic scope" value="Bacteria"/>
</dbReference>
<keyword evidence="4" id="KW-0812">Transmembrane</keyword>
<dbReference type="Proteomes" id="UP000215332">
    <property type="component" value="Chromosome 1"/>
</dbReference>
<protein>
    <submittedName>
        <fullName evidence="5">Bacterial protein of uncharacterized function (DUF881)</fullName>
    </submittedName>
</protein>
<feature type="coiled-coil region" evidence="2">
    <location>
        <begin position="130"/>
        <end position="157"/>
    </location>
</feature>
<feature type="compositionally biased region" description="Low complexity" evidence="3">
    <location>
        <begin position="41"/>
        <end position="51"/>
    </location>
</feature>
<keyword evidence="4" id="KW-0472">Membrane</keyword>
<reference evidence="5 6" key="1">
    <citation type="submission" date="2017-06" db="EMBL/GenBank/DDBJ databases">
        <authorList>
            <consortium name="Pathogen Informatics"/>
        </authorList>
    </citation>
    <scope>NUCLEOTIDE SEQUENCE [LARGE SCALE GENOMIC DNA]</scope>
    <source>
        <strain evidence="5 6">NCTC11865</strain>
    </source>
</reference>
<feature type="compositionally biased region" description="Acidic residues" evidence="3">
    <location>
        <begin position="1"/>
        <end position="11"/>
    </location>
</feature>
<evidence type="ECO:0000256" key="2">
    <source>
        <dbReference type="SAM" id="Coils"/>
    </source>
</evidence>
<dbReference type="InterPro" id="IPR010273">
    <property type="entry name" value="DUF881"/>
</dbReference>
<proteinExistence type="inferred from homology"/>
<gene>
    <name evidence="5" type="ORF">SAMEA4412665_01262</name>
</gene>
<dbReference type="GO" id="GO:0005886">
    <property type="term" value="C:plasma membrane"/>
    <property type="evidence" value="ECO:0007669"/>
    <property type="project" value="TreeGrafter"/>
</dbReference>
<name>A0A239WPB7_9ACTN</name>
<feature type="region of interest" description="Disordered" evidence="3">
    <location>
        <begin position="36"/>
        <end position="84"/>
    </location>
</feature>
<feature type="transmembrane region" description="Helical" evidence="4">
    <location>
        <begin position="90"/>
        <end position="109"/>
    </location>
</feature>
<dbReference type="AlphaFoldDB" id="A0A239WPB7"/>
<evidence type="ECO:0000256" key="1">
    <source>
        <dbReference type="ARBA" id="ARBA00009108"/>
    </source>
</evidence>
<evidence type="ECO:0000313" key="6">
    <source>
        <dbReference type="Proteomes" id="UP000215332"/>
    </source>
</evidence>
<dbReference type="Gene3D" id="3.30.70.1880">
    <property type="entry name" value="Protein of unknown function DUF881"/>
    <property type="match status" value="1"/>
</dbReference>
<dbReference type="PANTHER" id="PTHR37313:SF1">
    <property type="entry name" value="UPF0749 PROTEIN RV1823"/>
    <property type="match status" value="1"/>
</dbReference>
<dbReference type="EMBL" id="LT906441">
    <property type="protein sequence ID" value="SNV35678.1"/>
    <property type="molecule type" value="Genomic_DNA"/>
</dbReference>
<keyword evidence="4" id="KW-1133">Transmembrane helix</keyword>
<feature type="compositionally biased region" description="Basic and acidic residues" evidence="3">
    <location>
        <begin position="52"/>
        <end position="64"/>
    </location>
</feature>
<evidence type="ECO:0000256" key="3">
    <source>
        <dbReference type="SAM" id="MobiDB-lite"/>
    </source>
</evidence>
<sequence length="311" mass="33757">MAAMTDEEDQVPIDPTSGRRADWTMDLLREIREQAVDPSYAAVTQAETRAAQAERRHDQDDHGKPAPHTQENGSTVSGPAALDRRRRRRLHVGTIAVLLIAGLGLGTAWRTTALQQPVTAAERGDLVRRVEAAQAHQADQQRQISELEGEVHRMRVRAGTWSAAADHQSKQADAAAVSRVSGPGVKITVDDSKASSEEGRLTDTDLRRVVNGLWGSGAEAIAINDRRLSSKTAIRTAGSAITVNYASISAPYVIKVIGPAQTLPGQFAQTDGGTILQYHSDNFRVRYQMETLDAVTLPESHNVSVSYSEPR</sequence>
<dbReference type="KEGG" id="cgrn:4412665_01262"/>
<organism evidence="5 6">
    <name type="scientific">Cutibacterium granulosum</name>
    <dbReference type="NCBI Taxonomy" id="33011"/>
    <lineage>
        <taxon>Bacteria</taxon>
        <taxon>Bacillati</taxon>
        <taxon>Actinomycetota</taxon>
        <taxon>Actinomycetes</taxon>
        <taxon>Propionibacteriales</taxon>
        <taxon>Propionibacteriaceae</taxon>
        <taxon>Cutibacterium</taxon>
    </lineage>
</organism>
<accession>A0A239WPB7</accession>
<evidence type="ECO:0000313" key="5">
    <source>
        <dbReference type="EMBL" id="SNV35678.1"/>
    </source>
</evidence>
<evidence type="ECO:0000256" key="4">
    <source>
        <dbReference type="SAM" id="Phobius"/>
    </source>
</evidence>
<dbReference type="Pfam" id="PF05949">
    <property type="entry name" value="DUF881"/>
    <property type="match status" value="1"/>
</dbReference>
<comment type="similarity">
    <text evidence="1">Belongs to the UPF0749 family.</text>
</comment>